<sequence length="138" mass="14796">MQTMTRAKPTSKVPSIGQGNAPQVCANTNHNKPFRVLNSLSASSCGSRRDSISTLFANLMSSSVLLRMNTGFPRHLTVTVVPVSMLERSTSSEAKFENEETNQRSINESATLGFLIAAIVGGGRIRAVPLGFCEPLAQ</sequence>
<dbReference type="OrthoDB" id="10363952at2759"/>
<keyword evidence="3" id="KW-1185">Reference proteome</keyword>
<feature type="region of interest" description="Disordered" evidence="1">
    <location>
        <begin position="1"/>
        <end position="21"/>
    </location>
</feature>
<organism evidence="2 3">
    <name type="scientific">Senna tora</name>
    <dbReference type="NCBI Taxonomy" id="362788"/>
    <lineage>
        <taxon>Eukaryota</taxon>
        <taxon>Viridiplantae</taxon>
        <taxon>Streptophyta</taxon>
        <taxon>Embryophyta</taxon>
        <taxon>Tracheophyta</taxon>
        <taxon>Spermatophyta</taxon>
        <taxon>Magnoliopsida</taxon>
        <taxon>eudicotyledons</taxon>
        <taxon>Gunneridae</taxon>
        <taxon>Pentapetalae</taxon>
        <taxon>rosids</taxon>
        <taxon>fabids</taxon>
        <taxon>Fabales</taxon>
        <taxon>Fabaceae</taxon>
        <taxon>Caesalpinioideae</taxon>
        <taxon>Cassia clade</taxon>
        <taxon>Senna</taxon>
    </lineage>
</organism>
<evidence type="ECO:0000256" key="1">
    <source>
        <dbReference type="SAM" id="MobiDB-lite"/>
    </source>
</evidence>
<gene>
    <name evidence="2" type="ORF">G2W53_040974</name>
</gene>
<dbReference type="Proteomes" id="UP000634136">
    <property type="component" value="Unassembled WGS sequence"/>
</dbReference>
<protein>
    <submittedName>
        <fullName evidence="2">Uncharacterized protein</fullName>
    </submittedName>
</protein>
<evidence type="ECO:0000313" key="2">
    <source>
        <dbReference type="EMBL" id="KAF7801863.1"/>
    </source>
</evidence>
<reference evidence="2" key="1">
    <citation type="submission" date="2020-09" db="EMBL/GenBank/DDBJ databases">
        <title>Genome-Enabled Discovery of Anthraquinone Biosynthesis in Senna tora.</title>
        <authorList>
            <person name="Kang S.-H."/>
            <person name="Pandey R.P."/>
            <person name="Lee C.-M."/>
            <person name="Sim J.-S."/>
            <person name="Jeong J.-T."/>
            <person name="Choi B.-S."/>
            <person name="Jung M."/>
            <person name="Ginzburg D."/>
            <person name="Zhao K."/>
            <person name="Won S.Y."/>
            <person name="Oh T.-J."/>
            <person name="Yu Y."/>
            <person name="Kim N.-H."/>
            <person name="Lee O.R."/>
            <person name="Lee T.-H."/>
            <person name="Bashyal P."/>
            <person name="Kim T.-S."/>
            <person name="Lee W.-H."/>
            <person name="Kawkins C."/>
            <person name="Kim C.-K."/>
            <person name="Kim J.S."/>
            <person name="Ahn B.O."/>
            <person name="Rhee S.Y."/>
            <person name="Sohng J.K."/>
        </authorList>
    </citation>
    <scope>NUCLEOTIDE SEQUENCE</scope>
    <source>
        <tissue evidence="2">Leaf</tissue>
    </source>
</reference>
<name>A0A834SE31_9FABA</name>
<accession>A0A834SE31</accession>
<comment type="caution">
    <text evidence="2">The sequence shown here is derived from an EMBL/GenBank/DDBJ whole genome shotgun (WGS) entry which is preliminary data.</text>
</comment>
<dbReference type="AlphaFoldDB" id="A0A834SE31"/>
<evidence type="ECO:0000313" key="3">
    <source>
        <dbReference type="Proteomes" id="UP000634136"/>
    </source>
</evidence>
<proteinExistence type="predicted"/>
<dbReference type="EMBL" id="JAAIUW010000013">
    <property type="protein sequence ID" value="KAF7801863.1"/>
    <property type="molecule type" value="Genomic_DNA"/>
</dbReference>